<accession>A0A1B6M7G0</accession>
<gene>
    <name evidence="2" type="ORF">g.4601</name>
</gene>
<dbReference type="AlphaFoldDB" id="A0A1B6M7G0"/>
<reference evidence="2" key="1">
    <citation type="submission" date="2015-11" db="EMBL/GenBank/DDBJ databases">
        <title>De novo transcriptome assembly of four potential Pierce s Disease insect vectors from Arizona vineyards.</title>
        <authorList>
            <person name="Tassone E.E."/>
        </authorList>
    </citation>
    <scope>NUCLEOTIDE SEQUENCE</scope>
</reference>
<name>A0A1B6M7G0_9HEMI</name>
<sequence>DLEISLKEEILNSIESTSVKANVGILSVDDNSQGTNTTTAKALKNQDSHSSGVSGLDESFSPFASTPESNTAHAADRIDQIELEVEDKITYRNKSGEEQLTQNEKQNSQSSGVYGLNDPLSPLESTSSCGIAYPNEKHSYDGNDQMEKEGSRKGVKEPLTQNKY</sequence>
<proteinExistence type="predicted"/>
<evidence type="ECO:0000313" key="2">
    <source>
        <dbReference type="EMBL" id="JAT31868.1"/>
    </source>
</evidence>
<organism evidence="2">
    <name type="scientific">Graphocephala atropunctata</name>
    <dbReference type="NCBI Taxonomy" id="36148"/>
    <lineage>
        <taxon>Eukaryota</taxon>
        <taxon>Metazoa</taxon>
        <taxon>Ecdysozoa</taxon>
        <taxon>Arthropoda</taxon>
        <taxon>Hexapoda</taxon>
        <taxon>Insecta</taxon>
        <taxon>Pterygota</taxon>
        <taxon>Neoptera</taxon>
        <taxon>Paraneoptera</taxon>
        <taxon>Hemiptera</taxon>
        <taxon>Auchenorrhyncha</taxon>
        <taxon>Membracoidea</taxon>
        <taxon>Cicadellidae</taxon>
        <taxon>Cicadellinae</taxon>
        <taxon>Cicadellini</taxon>
        <taxon>Graphocephala</taxon>
    </lineage>
</organism>
<dbReference type="EMBL" id="GEBQ01008109">
    <property type="protein sequence ID" value="JAT31868.1"/>
    <property type="molecule type" value="Transcribed_RNA"/>
</dbReference>
<evidence type="ECO:0000256" key="1">
    <source>
        <dbReference type="SAM" id="MobiDB-lite"/>
    </source>
</evidence>
<feature type="non-terminal residue" evidence="2">
    <location>
        <position position="1"/>
    </location>
</feature>
<feature type="compositionally biased region" description="Basic and acidic residues" evidence="1">
    <location>
        <begin position="135"/>
        <end position="156"/>
    </location>
</feature>
<feature type="compositionally biased region" description="Polar residues" evidence="1">
    <location>
        <begin position="29"/>
        <end position="40"/>
    </location>
</feature>
<feature type="non-terminal residue" evidence="2">
    <location>
        <position position="164"/>
    </location>
</feature>
<feature type="compositionally biased region" description="Polar residues" evidence="1">
    <location>
        <begin position="62"/>
        <end position="72"/>
    </location>
</feature>
<feature type="compositionally biased region" description="Polar residues" evidence="1">
    <location>
        <begin position="98"/>
        <end position="112"/>
    </location>
</feature>
<feature type="compositionally biased region" description="Basic and acidic residues" evidence="1">
    <location>
        <begin position="74"/>
        <end position="97"/>
    </location>
</feature>
<feature type="region of interest" description="Disordered" evidence="1">
    <location>
        <begin position="28"/>
        <end position="164"/>
    </location>
</feature>
<protein>
    <submittedName>
        <fullName evidence="2">Uncharacterized protein</fullName>
    </submittedName>
</protein>